<sequence length="184" mass="20033">MPGRPAAPWRRLSHLQLHGPRFRMTPRTAASLAALPALSHLALITPHIVDAAGHRDATDALQTLLDESVSLEQLLLVGHDEPHWVGAVRHWRPAVAQLTRPAGARPVTITLVTAGRLAPTAWDPASRAHASLYSDWMLARVRRGTHWAFLDGDDPCTDGAIAYNVEAWRVPSRHVALHPATAVA</sequence>
<organism evidence="1 2">
    <name type="scientific">Malassezia caprae</name>
    <dbReference type="NCBI Taxonomy" id="1381934"/>
    <lineage>
        <taxon>Eukaryota</taxon>
        <taxon>Fungi</taxon>
        <taxon>Dikarya</taxon>
        <taxon>Basidiomycota</taxon>
        <taxon>Ustilaginomycotina</taxon>
        <taxon>Malasseziomycetes</taxon>
        <taxon>Malasseziales</taxon>
        <taxon>Malasseziaceae</taxon>
        <taxon>Malassezia</taxon>
    </lineage>
</organism>
<evidence type="ECO:0000313" key="1">
    <source>
        <dbReference type="EMBL" id="WFD18453.1"/>
    </source>
</evidence>
<keyword evidence="2" id="KW-1185">Reference proteome</keyword>
<dbReference type="AlphaFoldDB" id="A0AAF0E6P4"/>
<name>A0AAF0E6P4_9BASI</name>
<dbReference type="Proteomes" id="UP001220961">
    <property type="component" value="Chromosome 1"/>
</dbReference>
<proteinExistence type="predicted"/>
<dbReference type="EMBL" id="CP119908">
    <property type="protein sequence ID" value="WFD18453.1"/>
    <property type="molecule type" value="Genomic_DNA"/>
</dbReference>
<evidence type="ECO:0000313" key="2">
    <source>
        <dbReference type="Proteomes" id="UP001220961"/>
    </source>
</evidence>
<protein>
    <submittedName>
        <fullName evidence="1">Uncharacterized protein</fullName>
    </submittedName>
</protein>
<gene>
    <name evidence="1" type="ORF">MCAP1_000656</name>
</gene>
<accession>A0AAF0E6P4</accession>
<reference evidence="1" key="1">
    <citation type="submission" date="2023-03" db="EMBL/GenBank/DDBJ databases">
        <title>Mating type loci evolution in Malassezia.</title>
        <authorList>
            <person name="Coelho M.A."/>
        </authorList>
    </citation>
    <scope>NUCLEOTIDE SEQUENCE</scope>
    <source>
        <strain evidence="1">CBS 10434</strain>
    </source>
</reference>